<dbReference type="AlphaFoldDB" id="A0A392P3K4"/>
<sequence>MTVANPREVPEYELNPLELQVRKSDGISTITIL</sequence>
<organism evidence="1 2">
    <name type="scientific">Trifolium medium</name>
    <dbReference type="NCBI Taxonomy" id="97028"/>
    <lineage>
        <taxon>Eukaryota</taxon>
        <taxon>Viridiplantae</taxon>
        <taxon>Streptophyta</taxon>
        <taxon>Embryophyta</taxon>
        <taxon>Tracheophyta</taxon>
        <taxon>Spermatophyta</taxon>
        <taxon>Magnoliopsida</taxon>
        <taxon>eudicotyledons</taxon>
        <taxon>Gunneridae</taxon>
        <taxon>Pentapetalae</taxon>
        <taxon>rosids</taxon>
        <taxon>fabids</taxon>
        <taxon>Fabales</taxon>
        <taxon>Fabaceae</taxon>
        <taxon>Papilionoideae</taxon>
        <taxon>50 kb inversion clade</taxon>
        <taxon>NPAAA clade</taxon>
        <taxon>Hologalegina</taxon>
        <taxon>IRL clade</taxon>
        <taxon>Trifolieae</taxon>
        <taxon>Trifolium</taxon>
    </lineage>
</organism>
<protein>
    <submittedName>
        <fullName evidence="1">Dual specificity protein kinase splA-like</fullName>
    </submittedName>
</protein>
<dbReference type="Proteomes" id="UP000265520">
    <property type="component" value="Unassembled WGS sequence"/>
</dbReference>
<reference evidence="1 2" key="1">
    <citation type="journal article" date="2018" name="Front. Plant Sci.">
        <title>Red Clover (Trifolium pratense) and Zigzag Clover (T. medium) - A Picture of Genomic Similarities and Differences.</title>
        <authorList>
            <person name="Dluhosova J."/>
            <person name="Istvanek J."/>
            <person name="Nedelnik J."/>
            <person name="Repkova J."/>
        </authorList>
    </citation>
    <scope>NUCLEOTIDE SEQUENCE [LARGE SCALE GENOMIC DNA]</scope>
    <source>
        <strain evidence="2">cv. 10/8</strain>
        <tissue evidence="1">Leaf</tissue>
    </source>
</reference>
<keyword evidence="2" id="KW-1185">Reference proteome</keyword>
<name>A0A392P3K4_9FABA</name>
<keyword evidence="1" id="KW-0418">Kinase</keyword>
<accession>A0A392P3K4</accession>
<dbReference type="EMBL" id="LXQA010062530">
    <property type="protein sequence ID" value="MCI06641.1"/>
    <property type="molecule type" value="Genomic_DNA"/>
</dbReference>
<dbReference type="GO" id="GO:0016301">
    <property type="term" value="F:kinase activity"/>
    <property type="evidence" value="ECO:0007669"/>
    <property type="project" value="UniProtKB-KW"/>
</dbReference>
<evidence type="ECO:0000313" key="2">
    <source>
        <dbReference type="Proteomes" id="UP000265520"/>
    </source>
</evidence>
<evidence type="ECO:0000313" key="1">
    <source>
        <dbReference type="EMBL" id="MCI06641.1"/>
    </source>
</evidence>
<proteinExistence type="predicted"/>
<keyword evidence="1" id="KW-0808">Transferase</keyword>
<comment type="caution">
    <text evidence="1">The sequence shown here is derived from an EMBL/GenBank/DDBJ whole genome shotgun (WGS) entry which is preliminary data.</text>
</comment>